<dbReference type="OrthoDB" id="290427at2"/>
<gene>
    <name evidence="1" type="ORF">SAMN05421753_111183</name>
</gene>
<reference evidence="2" key="1">
    <citation type="submission" date="2016-10" db="EMBL/GenBank/DDBJ databases">
        <authorList>
            <person name="Varghese N."/>
            <person name="Submissions S."/>
        </authorList>
    </citation>
    <scope>NUCLEOTIDE SEQUENCE [LARGE SCALE GENOMIC DNA]</scope>
    <source>
        <strain evidence="2">DSM 26348</strain>
    </source>
</reference>
<dbReference type="Proteomes" id="UP000199518">
    <property type="component" value="Unassembled WGS sequence"/>
</dbReference>
<dbReference type="AlphaFoldDB" id="A0A1I3KC51"/>
<evidence type="ECO:0000313" key="1">
    <source>
        <dbReference type="EMBL" id="SFI70062.1"/>
    </source>
</evidence>
<evidence type="ECO:0000313" key="2">
    <source>
        <dbReference type="Proteomes" id="UP000199518"/>
    </source>
</evidence>
<accession>A0A1I3KC51</accession>
<proteinExistence type="predicted"/>
<dbReference type="RefSeq" id="WP_092051668.1">
    <property type="nucleotide sequence ID" value="NZ_FOQD01000011.1"/>
</dbReference>
<dbReference type="STRING" id="1576369.SAMN05421753_111183"/>
<organism evidence="1 2">
    <name type="scientific">Planctomicrobium piriforme</name>
    <dbReference type="NCBI Taxonomy" id="1576369"/>
    <lineage>
        <taxon>Bacteria</taxon>
        <taxon>Pseudomonadati</taxon>
        <taxon>Planctomycetota</taxon>
        <taxon>Planctomycetia</taxon>
        <taxon>Planctomycetales</taxon>
        <taxon>Planctomycetaceae</taxon>
        <taxon>Planctomicrobium</taxon>
    </lineage>
</organism>
<dbReference type="EMBL" id="FOQD01000011">
    <property type="protein sequence ID" value="SFI70062.1"/>
    <property type="molecule type" value="Genomic_DNA"/>
</dbReference>
<name>A0A1I3KC51_9PLAN</name>
<protein>
    <submittedName>
        <fullName evidence="1">Uncharacterized protein</fullName>
    </submittedName>
</protein>
<keyword evidence="2" id="KW-1185">Reference proteome</keyword>
<sequence length="81" mass="9712">MPLSEIEEIYRQRVSTMTPAEKFQRMHTLNQWARWNIARTITEKEGPLPPEVLKWRVALWIYGRNSECRRLIEGQLERVSS</sequence>